<dbReference type="PROSITE" id="PS51273">
    <property type="entry name" value="GATASE_TYPE_1"/>
    <property type="match status" value="1"/>
</dbReference>
<dbReference type="KEGG" id="vab:WPS_27360"/>
<dbReference type="Pfam" id="PF07722">
    <property type="entry name" value="Peptidase_C26"/>
    <property type="match status" value="1"/>
</dbReference>
<dbReference type="InterPro" id="IPR044668">
    <property type="entry name" value="PuuD-like"/>
</dbReference>
<protein>
    <submittedName>
        <fullName evidence="1">Gamma-glutamyl-gamma-aminobutyrate hydrolase</fullName>
    </submittedName>
</protein>
<dbReference type="Proteomes" id="UP001317532">
    <property type="component" value="Chromosome"/>
</dbReference>
<sequence>MVPRIALILSTGSQGAEYQAAVREAGGEPVRVSAADPDAGVHVLDGVEALLLCGGGDVAPERYDAAPSSLTDDVDTARDELEIALIRAARERGIPTLCICRGMQVANVAFGGTLIQDIPEALGPDAPIRHALRDPSGRGERGLIPGHIVRIEPASMLARIVGTHDLPTGARHHQAAERIAADLCAVAHTDDGIVEALEARFPSPFWLAVQWHPESTRTLDGGASLAIFRAFADAAARVPSRAHR</sequence>
<evidence type="ECO:0000313" key="2">
    <source>
        <dbReference type="Proteomes" id="UP001317532"/>
    </source>
</evidence>
<dbReference type="PANTHER" id="PTHR43235:SF1">
    <property type="entry name" value="GLUTAMINE AMIDOTRANSFERASE PB2B2.05-RELATED"/>
    <property type="match status" value="1"/>
</dbReference>
<keyword evidence="1" id="KW-0378">Hydrolase</keyword>
<dbReference type="GO" id="GO:0033969">
    <property type="term" value="F:gamma-glutamyl-gamma-aminobutyrate hydrolase activity"/>
    <property type="evidence" value="ECO:0007669"/>
    <property type="project" value="TreeGrafter"/>
</dbReference>
<dbReference type="EMBL" id="AP025523">
    <property type="protein sequence ID" value="BDE07460.1"/>
    <property type="molecule type" value="Genomic_DNA"/>
</dbReference>
<dbReference type="PANTHER" id="PTHR43235">
    <property type="entry name" value="GLUTAMINE AMIDOTRANSFERASE PB2B2.05-RELATED"/>
    <property type="match status" value="1"/>
</dbReference>
<accession>A0AAN1XXZ5</accession>
<dbReference type="GO" id="GO:0006598">
    <property type="term" value="P:polyamine catabolic process"/>
    <property type="evidence" value="ECO:0007669"/>
    <property type="project" value="TreeGrafter"/>
</dbReference>
<reference evidence="1 2" key="1">
    <citation type="journal article" date="2022" name="ISME Commun">
        <title>Vulcanimicrobium alpinus gen. nov. sp. nov., the first cultivated representative of the candidate phylum 'Eremiobacterota', is a metabolically versatile aerobic anoxygenic phototroph.</title>
        <authorList>
            <person name="Yabe S."/>
            <person name="Muto K."/>
            <person name="Abe K."/>
            <person name="Yokota A."/>
            <person name="Staudigel H."/>
            <person name="Tebo B.M."/>
        </authorList>
    </citation>
    <scope>NUCLEOTIDE SEQUENCE [LARGE SCALE GENOMIC DNA]</scope>
    <source>
        <strain evidence="1 2">WC8-2</strain>
    </source>
</reference>
<dbReference type="InterPro" id="IPR011697">
    <property type="entry name" value="Peptidase_C26"/>
</dbReference>
<dbReference type="GO" id="GO:0005829">
    <property type="term" value="C:cytosol"/>
    <property type="evidence" value="ECO:0007669"/>
    <property type="project" value="TreeGrafter"/>
</dbReference>
<dbReference type="Gene3D" id="3.40.50.880">
    <property type="match status" value="1"/>
</dbReference>
<name>A0AAN1XXZ5_UNVUL</name>
<gene>
    <name evidence="1" type="ORF">WPS_27360</name>
</gene>
<dbReference type="AlphaFoldDB" id="A0AAN1XXZ5"/>
<evidence type="ECO:0000313" key="1">
    <source>
        <dbReference type="EMBL" id="BDE07460.1"/>
    </source>
</evidence>
<dbReference type="SUPFAM" id="SSF52317">
    <property type="entry name" value="Class I glutamine amidotransferase-like"/>
    <property type="match status" value="1"/>
</dbReference>
<organism evidence="1 2">
    <name type="scientific">Vulcanimicrobium alpinum</name>
    <dbReference type="NCBI Taxonomy" id="3016050"/>
    <lineage>
        <taxon>Bacteria</taxon>
        <taxon>Bacillati</taxon>
        <taxon>Vulcanimicrobiota</taxon>
        <taxon>Vulcanimicrobiia</taxon>
        <taxon>Vulcanimicrobiales</taxon>
        <taxon>Vulcanimicrobiaceae</taxon>
        <taxon>Vulcanimicrobium</taxon>
    </lineage>
</organism>
<dbReference type="InterPro" id="IPR029062">
    <property type="entry name" value="Class_I_gatase-like"/>
</dbReference>
<proteinExistence type="predicted"/>
<keyword evidence="2" id="KW-1185">Reference proteome</keyword>